<dbReference type="InterPro" id="IPR050860">
    <property type="entry name" value="FeoB_GTPase"/>
</dbReference>
<evidence type="ECO:0000313" key="3">
    <source>
        <dbReference type="EMBL" id="PYZ97550.1"/>
    </source>
</evidence>
<comment type="caution">
    <text evidence="3">The sequence shown here is derived from an EMBL/GenBank/DDBJ whole genome shotgun (WGS) entry which is preliminary data.</text>
</comment>
<feature type="domain" description="Nucleoside transporter/FeoB GTPase Gate" evidence="2">
    <location>
        <begin position="87"/>
        <end position="180"/>
    </location>
</feature>
<feature type="transmembrane region" description="Helical" evidence="1">
    <location>
        <begin position="22"/>
        <end position="45"/>
    </location>
</feature>
<dbReference type="Pfam" id="PF07670">
    <property type="entry name" value="Gate"/>
    <property type="match status" value="1"/>
</dbReference>
<dbReference type="OrthoDB" id="9809127at2"/>
<keyword evidence="1" id="KW-0812">Transmembrane</keyword>
<proteinExistence type="predicted"/>
<keyword evidence="1" id="KW-1133">Transmembrane helix</keyword>
<dbReference type="InterPro" id="IPR011642">
    <property type="entry name" value="Gate_dom"/>
</dbReference>
<feature type="transmembrane region" description="Helical" evidence="1">
    <location>
        <begin position="188"/>
        <end position="206"/>
    </location>
</feature>
<feature type="transmembrane region" description="Helical" evidence="1">
    <location>
        <begin position="278"/>
        <end position="297"/>
    </location>
</feature>
<dbReference type="EMBL" id="PDOF01000001">
    <property type="protein sequence ID" value="PYZ97550.1"/>
    <property type="molecule type" value="Genomic_DNA"/>
</dbReference>
<name>A0A2W0HC27_9BACI</name>
<dbReference type="AlphaFoldDB" id="A0A2W0HC27"/>
<dbReference type="GO" id="GO:0005886">
    <property type="term" value="C:plasma membrane"/>
    <property type="evidence" value="ECO:0007669"/>
    <property type="project" value="TreeGrafter"/>
</dbReference>
<dbReference type="GO" id="GO:0015093">
    <property type="term" value="F:ferrous iron transmembrane transporter activity"/>
    <property type="evidence" value="ECO:0007669"/>
    <property type="project" value="TreeGrafter"/>
</dbReference>
<dbReference type="PANTHER" id="PTHR43185">
    <property type="entry name" value="FERROUS IRON TRANSPORT PROTEIN B"/>
    <property type="match status" value="1"/>
</dbReference>
<feature type="transmembrane region" description="Helical" evidence="1">
    <location>
        <begin position="158"/>
        <end position="182"/>
    </location>
</feature>
<sequence>MNGSAASAPSVLPVPPFFKKTVFLLLIVLIYGGPVYAAYHFALWVEPLAERFVILPAAALAEGAPNLVYLFLFGDFGIVSLGTFSLVWAFPVVVFVGISIAVTEASGLQRELIRTVDPMLRRIGLTGSDLVPVLTGYGCNVVAIMKAQSCRSCRQTSCAAMIFFGSACSYQIGATLSVFNAAQVPWLFLPYILMLFIVGAVHTRVWHGKPAASAYPLRSSLNATIRIPDPKRVKRKVTGMIRQFFLQAMPVFLLICIIAFVLSELKIIAFAGRLAEPIFQFLSLSTEALTGILFSFLRKDGILLFNEGGGALIMSFTTVEVFIFVYLASTLSGCLVTVWTIGKYQGAGQAIRLTLQQALSAIVSALAILSIARILL</sequence>
<dbReference type="RefSeq" id="WP_110516740.1">
    <property type="nucleotide sequence ID" value="NZ_PDOF01000001.1"/>
</dbReference>
<accession>A0A2W0HC27</accession>
<keyword evidence="1" id="KW-0472">Membrane</keyword>
<feature type="transmembrane region" description="Helical" evidence="1">
    <location>
        <begin position="52"/>
        <end position="72"/>
    </location>
</feature>
<protein>
    <submittedName>
        <fullName evidence="3">GTP-binding protein</fullName>
    </submittedName>
</protein>
<keyword evidence="4" id="KW-1185">Reference proteome</keyword>
<evidence type="ECO:0000259" key="2">
    <source>
        <dbReference type="Pfam" id="PF07670"/>
    </source>
</evidence>
<reference evidence="3 4" key="1">
    <citation type="submission" date="2017-10" db="EMBL/GenBank/DDBJ databases">
        <title>Bacillus sp. nov., a halophilic bacterium isolated from a Yangshapao Lake.</title>
        <authorList>
            <person name="Wang H."/>
        </authorList>
    </citation>
    <scope>NUCLEOTIDE SEQUENCE [LARGE SCALE GENOMIC DNA]</scope>
    <source>
        <strain evidence="3 4">YSP-3</strain>
    </source>
</reference>
<evidence type="ECO:0000313" key="4">
    <source>
        <dbReference type="Proteomes" id="UP000248066"/>
    </source>
</evidence>
<gene>
    <name evidence="3" type="ORF">CR205_02840</name>
</gene>
<organism evidence="3 4">
    <name type="scientific">Alteribacter lacisalsi</name>
    <dbReference type="NCBI Taxonomy" id="2045244"/>
    <lineage>
        <taxon>Bacteria</taxon>
        <taxon>Bacillati</taxon>
        <taxon>Bacillota</taxon>
        <taxon>Bacilli</taxon>
        <taxon>Bacillales</taxon>
        <taxon>Bacillaceae</taxon>
        <taxon>Alteribacter</taxon>
    </lineage>
</organism>
<dbReference type="Proteomes" id="UP000248066">
    <property type="component" value="Unassembled WGS sequence"/>
</dbReference>
<feature type="transmembrane region" description="Helical" evidence="1">
    <location>
        <begin position="309"/>
        <end position="342"/>
    </location>
</feature>
<feature type="transmembrane region" description="Helical" evidence="1">
    <location>
        <begin position="244"/>
        <end position="272"/>
    </location>
</feature>
<dbReference type="PANTHER" id="PTHR43185:SF1">
    <property type="entry name" value="FE(2+) TRANSPORTER FEOB"/>
    <property type="match status" value="1"/>
</dbReference>
<evidence type="ECO:0000256" key="1">
    <source>
        <dbReference type="SAM" id="Phobius"/>
    </source>
</evidence>
<feature type="transmembrane region" description="Helical" evidence="1">
    <location>
        <begin position="354"/>
        <end position="375"/>
    </location>
</feature>
<feature type="transmembrane region" description="Helical" evidence="1">
    <location>
        <begin position="78"/>
        <end position="102"/>
    </location>
</feature>